<feature type="transmembrane region" description="Helical" evidence="5">
    <location>
        <begin position="152"/>
        <end position="170"/>
    </location>
</feature>
<organism evidence="7 8">
    <name type="scientific">Drechslerella dactyloides</name>
    <name type="common">Nematode-trapping fungus</name>
    <name type="synonym">Arthrobotrys dactyloides</name>
    <dbReference type="NCBI Taxonomy" id="74499"/>
    <lineage>
        <taxon>Eukaryota</taxon>
        <taxon>Fungi</taxon>
        <taxon>Dikarya</taxon>
        <taxon>Ascomycota</taxon>
        <taxon>Pezizomycotina</taxon>
        <taxon>Orbiliomycetes</taxon>
        <taxon>Orbiliales</taxon>
        <taxon>Orbiliaceae</taxon>
        <taxon>Drechslerella</taxon>
    </lineage>
</organism>
<evidence type="ECO:0000256" key="5">
    <source>
        <dbReference type="SAM" id="Phobius"/>
    </source>
</evidence>
<protein>
    <recommendedName>
        <fullName evidence="6">Major facilitator superfamily (MFS) profile domain-containing protein</fullName>
    </recommendedName>
</protein>
<feature type="transmembrane region" description="Helical" evidence="5">
    <location>
        <begin position="122"/>
        <end position="140"/>
    </location>
</feature>
<evidence type="ECO:0000256" key="3">
    <source>
        <dbReference type="ARBA" id="ARBA00022989"/>
    </source>
</evidence>
<keyword evidence="4 5" id="KW-0472">Membrane</keyword>
<feature type="transmembrane region" description="Helical" evidence="5">
    <location>
        <begin position="321"/>
        <end position="343"/>
    </location>
</feature>
<feature type="transmembrane region" description="Helical" evidence="5">
    <location>
        <begin position="478"/>
        <end position="502"/>
    </location>
</feature>
<evidence type="ECO:0000313" key="8">
    <source>
        <dbReference type="Proteomes" id="UP001221413"/>
    </source>
</evidence>
<feature type="transmembrane region" description="Helical" evidence="5">
    <location>
        <begin position="76"/>
        <end position="102"/>
    </location>
</feature>
<dbReference type="Gene3D" id="1.20.1250.20">
    <property type="entry name" value="MFS general substrate transporter like domains"/>
    <property type="match status" value="1"/>
</dbReference>
<keyword evidence="3 5" id="KW-1133">Transmembrane helix</keyword>
<evidence type="ECO:0000313" key="7">
    <source>
        <dbReference type="EMBL" id="KAJ6258932.1"/>
    </source>
</evidence>
<dbReference type="InterPro" id="IPR005828">
    <property type="entry name" value="MFS_sugar_transport-like"/>
</dbReference>
<comment type="subcellular location">
    <subcellularLocation>
        <location evidence="1">Membrane</location>
        <topology evidence="1">Multi-pass membrane protein</topology>
    </subcellularLocation>
</comment>
<dbReference type="InterPro" id="IPR005829">
    <property type="entry name" value="Sugar_transporter_CS"/>
</dbReference>
<dbReference type="Pfam" id="PF00083">
    <property type="entry name" value="Sugar_tr"/>
    <property type="match status" value="1"/>
</dbReference>
<dbReference type="GO" id="GO:0016020">
    <property type="term" value="C:membrane"/>
    <property type="evidence" value="ECO:0007669"/>
    <property type="project" value="UniProtKB-SubCell"/>
</dbReference>
<dbReference type="AlphaFoldDB" id="A0AAD6IV52"/>
<feature type="transmembrane region" description="Helical" evidence="5">
    <location>
        <begin position="220"/>
        <end position="242"/>
    </location>
</feature>
<proteinExistence type="predicted"/>
<evidence type="ECO:0000256" key="2">
    <source>
        <dbReference type="ARBA" id="ARBA00022692"/>
    </source>
</evidence>
<keyword evidence="2 5" id="KW-0812">Transmembrane</keyword>
<feature type="transmembrane region" description="Helical" evidence="5">
    <location>
        <begin position="386"/>
        <end position="405"/>
    </location>
</feature>
<dbReference type="PROSITE" id="PS00216">
    <property type="entry name" value="SUGAR_TRANSPORT_1"/>
    <property type="match status" value="1"/>
</dbReference>
<comment type="caution">
    <text evidence="7">The sequence shown here is derived from an EMBL/GenBank/DDBJ whole genome shotgun (WGS) entry which is preliminary data.</text>
</comment>
<gene>
    <name evidence="7" type="ORF">Dda_5827</name>
</gene>
<reference evidence="7" key="1">
    <citation type="submission" date="2023-01" db="EMBL/GenBank/DDBJ databases">
        <title>The chitinases involved in constricting ring structure development in the nematode-trapping fungus Drechslerella dactyloides.</title>
        <authorList>
            <person name="Wang R."/>
            <person name="Zhang L."/>
            <person name="Tang P."/>
            <person name="Li S."/>
            <person name="Liang L."/>
        </authorList>
    </citation>
    <scope>NUCLEOTIDE SEQUENCE</scope>
    <source>
        <strain evidence="7">YMF1.00031</strain>
    </source>
</reference>
<feature type="transmembrane region" description="Helical" evidence="5">
    <location>
        <begin position="445"/>
        <end position="466"/>
    </location>
</feature>
<dbReference type="InterPro" id="IPR036259">
    <property type="entry name" value="MFS_trans_sf"/>
</dbReference>
<dbReference type="EMBL" id="JAQGDS010000007">
    <property type="protein sequence ID" value="KAJ6258932.1"/>
    <property type="molecule type" value="Genomic_DNA"/>
</dbReference>
<dbReference type="InterPro" id="IPR020846">
    <property type="entry name" value="MFS_dom"/>
</dbReference>
<feature type="transmembrane region" description="Helical" evidence="5">
    <location>
        <begin position="514"/>
        <end position="537"/>
    </location>
</feature>
<dbReference type="Proteomes" id="UP001221413">
    <property type="component" value="Unassembled WGS sequence"/>
</dbReference>
<keyword evidence="8" id="KW-1185">Reference proteome</keyword>
<accession>A0AAD6IV52</accession>
<evidence type="ECO:0000259" key="6">
    <source>
        <dbReference type="PROSITE" id="PS50850"/>
    </source>
</evidence>
<dbReference type="PROSITE" id="PS50850">
    <property type="entry name" value="MFS"/>
    <property type="match status" value="1"/>
</dbReference>
<name>A0AAD6IV52_DREDA</name>
<sequence length="576" mass="63164">MERGEPLFAANTTARGRAHPTAATIANIGDISLESDEGRDRGLRPPTGDQSTIMASPTIVEEKKHEQKKYDKFKKYTFTAAAMSSTVEAYATILPVIFQVFFVFTMGHVDEAFASGIPTLRGIIFNLSIFLGIPIGSIIAAHLSRKSNDKNVACGFMFLIFLGVLPTTLADTGLSIPFLPVMISFRAITGIGIGGCRAINALTSVRVATPKWRGLRMTYIGANSAIGYMAAIVSGIGALWIWGGSVSHISATDCDENCRIEMDKCWRLVSGTLMLSILFALTTRIMSSRKSPHPENTSRVILKFSPPFIQFTRNYRRHNRYMYPLVHLCVIALLSSATFYAMLFNLRLILEKIHFAPTVLPESYQSARPLNDNFAEYTVTEYVRRMLLGFLVIVGLGIILGYIILGALVDVWGRKRLLISSHIFLCVLFSVLAGCWELLSMEGSLGLVCIAFLLQVTGPIGIGYVYAAELFPRAYRHWCFLLVDMFGCLGAILGISAGTAVMHSGPVSSHKFGGIRAAWCMFAVCAFCGLVSTMGLVETARKEIGVIEGECYGDWGKWGDRRRMRPEGAGADESEA</sequence>
<feature type="transmembrane region" description="Helical" evidence="5">
    <location>
        <begin position="176"/>
        <end position="199"/>
    </location>
</feature>
<feature type="domain" description="Major facilitator superfamily (MFS) profile" evidence="6">
    <location>
        <begin position="77"/>
        <end position="541"/>
    </location>
</feature>
<evidence type="ECO:0000256" key="1">
    <source>
        <dbReference type="ARBA" id="ARBA00004141"/>
    </source>
</evidence>
<dbReference type="GO" id="GO:0022857">
    <property type="term" value="F:transmembrane transporter activity"/>
    <property type="evidence" value="ECO:0007669"/>
    <property type="project" value="InterPro"/>
</dbReference>
<feature type="transmembrane region" description="Helical" evidence="5">
    <location>
        <begin position="417"/>
        <end position="439"/>
    </location>
</feature>
<evidence type="ECO:0000256" key="4">
    <source>
        <dbReference type="ARBA" id="ARBA00023136"/>
    </source>
</evidence>
<dbReference type="SUPFAM" id="SSF103473">
    <property type="entry name" value="MFS general substrate transporter"/>
    <property type="match status" value="1"/>
</dbReference>
<dbReference type="PANTHER" id="PTHR24064">
    <property type="entry name" value="SOLUTE CARRIER FAMILY 22 MEMBER"/>
    <property type="match status" value="1"/>
</dbReference>
<feature type="transmembrane region" description="Helical" evidence="5">
    <location>
        <begin position="266"/>
        <end position="286"/>
    </location>
</feature>